<dbReference type="Proteomes" id="UP000544134">
    <property type="component" value="Unassembled WGS sequence"/>
</dbReference>
<evidence type="ECO:0000313" key="2">
    <source>
        <dbReference type="EMBL" id="NMM03901.1"/>
    </source>
</evidence>
<dbReference type="EMBL" id="JABBGJ010000064">
    <property type="protein sequence ID" value="NMM03901.1"/>
    <property type="molecule type" value="Genomic_DNA"/>
</dbReference>
<reference evidence="2 3" key="1">
    <citation type="submission" date="2020-04" db="EMBL/GenBank/DDBJ databases">
        <title>Paraburkholderia sp. RP-4-7 isolated from soil.</title>
        <authorList>
            <person name="Dahal R.H."/>
        </authorList>
    </citation>
    <scope>NUCLEOTIDE SEQUENCE [LARGE SCALE GENOMIC DNA]</scope>
    <source>
        <strain evidence="2 3">RP-4-7</strain>
    </source>
</reference>
<dbReference type="InterPro" id="IPR002878">
    <property type="entry name" value="ChsH2_C"/>
</dbReference>
<organism evidence="2 3">
    <name type="scientific">Paraburkholderia polaris</name>
    <dbReference type="NCBI Taxonomy" id="2728848"/>
    <lineage>
        <taxon>Bacteria</taxon>
        <taxon>Pseudomonadati</taxon>
        <taxon>Pseudomonadota</taxon>
        <taxon>Betaproteobacteria</taxon>
        <taxon>Burkholderiales</taxon>
        <taxon>Burkholderiaceae</taxon>
        <taxon>Paraburkholderia</taxon>
    </lineage>
</organism>
<evidence type="ECO:0000313" key="3">
    <source>
        <dbReference type="Proteomes" id="UP000544134"/>
    </source>
</evidence>
<proteinExistence type="predicted"/>
<dbReference type="Pfam" id="PF01796">
    <property type="entry name" value="OB_ChsH2_C"/>
    <property type="match status" value="1"/>
</dbReference>
<gene>
    <name evidence="2" type="ORF">HHL24_39275</name>
</gene>
<name>A0A848IQ60_9BURK</name>
<evidence type="ECO:0000259" key="1">
    <source>
        <dbReference type="Pfam" id="PF01796"/>
    </source>
</evidence>
<dbReference type="PANTHER" id="PTHR34075:SF5">
    <property type="entry name" value="BLR3430 PROTEIN"/>
    <property type="match status" value="1"/>
</dbReference>
<sequence length="150" mass="16451">MTYLPSGMPAPEPGPEDAPFWQACQDKTLKIRFCHDCTRYFHPPMPGCPRCGSMDLGWKEVSGNGTVFTYTIGHHAVHPALKGHGPYNVSVILLDDVDDVRLVSNVIDVPPEELSIGMPVTVCFEPAGNGMLLPRFRRRNPSSESTGSAR</sequence>
<dbReference type="InterPro" id="IPR012340">
    <property type="entry name" value="NA-bd_OB-fold"/>
</dbReference>
<dbReference type="RefSeq" id="WP_169490680.1">
    <property type="nucleotide sequence ID" value="NZ_JABBGJ010000064.1"/>
</dbReference>
<comment type="caution">
    <text evidence="2">The sequence shown here is derived from an EMBL/GenBank/DDBJ whole genome shotgun (WGS) entry which is preliminary data.</text>
</comment>
<dbReference type="Gene3D" id="6.10.30.10">
    <property type="match status" value="1"/>
</dbReference>
<protein>
    <submittedName>
        <fullName evidence="2">Thiolase</fullName>
    </submittedName>
</protein>
<accession>A0A848IQ60</accession>
<dbReference type="InterPro" id="IPR052513">
    <property type="entry name" value="Thioester_dehydratase-like"/>
</dbReference>
<dbReference type="AlphaFoldDB" id="A0A848IQ60"/>
<keyword evidence="3" id="KW-1185">Reference proteome</keyword>
<dbReference type="PANTHER" id="PTHR34075">
    <property type="entry name" value="BLR3430 PROTEIN"/>
    <property type="match status" value="1"/>
</dbReference>
<dbReference type="SUPFAM" id="SSF50249">
    <property type="entry name" value="Nucleic acid-binding proteins"/>
    <property type="match status" value="1"/>
</dbReference>
<feature type="domain" description="ChsH2 C-terminal OB-fold" evidence="1">
    <location>
        <begin position="58"/>
        <end position="125"/>
    </location>
</feature>